<sequence>MKSEASTLELQKPKPINIAKKIQANKGGLNLTKPNKEVCLGQSYGKMLGCGYANKVRRRGQTRAHGDRNIERHH</sequence>
<accession>A0A484LCI0</accession>
<organism evidence="1 2">
    <name type="scientific">Cuscuta campestris</name>
    <dbReference type="NCBI Taxonomy" id="132261"/>
    <lineage>
        <taxon>Eukaryota</taxon>
        <taxon>Viridiplantae</taxon>
        <taxon>Streptophyta</taxon>
        <taxon>Embryophyta</taxon>
        <taxon>Tracheophyta</taxon>
        <taxon>Spermatophyta</taxon>
        <taxon>Magnoliopsida</taxon>
        <taxon>eudicotyledons</taxon>
        <taxon>Gunneridae</taxon>
        <taxon>Pentapetalae</taxon>
        <taxon>asterids</taxon>
        <taxon>lamiids</taxon>
        <taxon>Solanales</taxon>
        <taxon>Convolvulaceae</taxon>
        <taxon>Cuscuteae</taxon>
        <taxon>Cuscuta</taxon>
        <taxon>Cuscuta subgen. Grammica</taxon>
        <taxon>Cuscuta sect. Cleistogrammica</taxon>
    </lineage>
</organism>
<evidence type="ECO:0000313" key="1">
    <source>
        <dbReference type="EMBL" id="VFQ73991.1"/>
    </source>
</evidence>
<protein>
    <submittedName>
        <fullName evidence="1">Uncharacterized protein</fullName>
    </submittedName>
</protein>
<proteinExistence type="predicted"/>
<dbReference type="AlphaFoldDB" id="A0A484LCI0"/>
<evidence type="ECO:0000313" key="2">
    <source>
        <dbReference type="Proteomes" id="UP000595140"/>
    </source>
</evidence>
<gene>
    <name evidence="1" type="ORF">CCAM_LOCUS15767</name>
</gene>
<keyword evidence="2" id="KW-1185">Reference proteome</keyword>
<dbReference type="Proteomes" id="UP000595140">
    <property type="component" value="Unassembled WGS sequence"/>
</dbReference>
<reference evidence="1 2" key="1">
    <citation type="submission" date="2018-04" db="EMBL/GenBank/DDBJ databases">
        <authorList>
            <person name="Vogel A."/>
        </authorList>
    </citation>
    <scope>NUCLEOTIDE SEQUENCE [LARGE SCALE GENOMIC DNA]</scope>
</reference>
<dbReference type="EMBL" id="OOIL02001294">
    <property type="protein sequence ID" value="VFQ73991.1"/>
    <property type="molecule type" value="Genomic_DNA"/>
</dbReference>
<name>A0A484LCI0_9ASTE</name>